<dbReference type="SMART" id="SM00448">
    <property type="entry name" value="REC"/>
    <property type="match status" value="1"/>
</dbReference>
<dbReference type="CDD" id="cd17569">
    <property type="entry name" value="REC_HupR-like"/>
    <property type="match status" value="1"/>
</dbReference>
<evidence type="ECO:0000256" key="2">
    <source>
        <dbReference type="ARBA" id="ARBA00022553"/>
    </source>
</evidence>
<keyword evidence="2" id="KW-0597">Phosphoprotein</keyword>
<dbReference type="Proteomes" id="UP000190951">
    <property type="component" value="Chromosome"/>
</dbReference>
<comment type="function">
    <text evidence="3">May play the central regulatory role in sporulation. It may be an element of the effector pathway responsible for the activation of sporulation genes in response to nutritional stress. Spo0A may act in concert with spo0H (a sigma factor) to control the expression of some genes that are critical to the sporulation process.</text>
</comment>
<dbReference type="InterPro" id="IPR001789">
    <property type="entry name" value="Sig_transdc_resp-reg_receiver"/>
</dbReference>
<accession>A0A1S8MAP9</accession>
<dbReference type="InterPro" id="IPR011006">
    <property type="entry name" value="CheY-like_superfamily"/>
</dbReference>
<dbReference type="InterPro" id="IPR050595">
    <property type="entry name" value="Bact_response_regulator"/>
</dbReference>
<evidence type="ECO:0000256" key="3">
    <source>
        <dbReference type="ARBA" id="ARBA00024867"/>
    </source>
</evidence>
<dbReference type="RefSeq" id="WP_077833511.1">
    <property type="nucleotide sequence ID" value="NZ_CP096983.1"/>
</dbReference>
<dbReference type="PROSITE" id="PS50110">
    <property type="entry name" value="RESPONSE_REGULATORY"/>
    <property type="match status" value="1"/>
</dbReference>
<proteinExistence type="predicted"/>
<evidence type="ECO:0000313" key="5">
    <source>
        <dbReference type="Proteomes" id="UP000190951"/>
    </source>
</evidence>
<dbReference type="SUPFAM" id="SSF52172">
    <property type="entry name" value="CheY-like"/>
    <property type="match status" value="1"/>
</dbReference>
<name>A0A1S8MAP9_9CLOT</name>
<reference evidence="4 5" key="1">
    <citation type="submission" date="2022-04" db="EMBL/GenBank/DDBJ databases">
        <title>Genome sequence of C. roseum typestrain.</title>
        <authorList>
            <person name="Poehlein A."/>
            <person name="Schoch T."/>
            <person name="Duerre P."/>
            <person name="Daniel R."/>
        </authorList>
    </citation>
    <scope>NUCLEOTIDE SEQUENCE [LARGE SCALE GENOMIC DNA]</scope>
    <source>
        <strain evidence="4 5">DSM 7320</strain>
    </source>
</reference>
<evidence type="ECO:0000313" key="4">
    <source>
        <dbReference type="EMBL" id="URZ09919.1"/>
    </source>
</evidence>
<dbReference type="STRING" id="84029.CROST_23650"/>
<dbReference type="GO" id="GO:0000160">
    <property type="term" value="P:phosphorelay signal transduction system"/>
    <property type="evidence" value="ECO:0007669"/>
    <property type="project" value="InterPro"/>
</dbReference>
<dbReference type="KEGG" id="crw:CROST_006270"/>
<dbReference type="PANTHER" id="PTHR44591">
    <property type="entry name" value="STRESS RESPONSE REGULATOR PROTEIN 1"/>
    <property type="match status" value="1"/>
</dbReference>
<dbReference type="Pfam" id="PF00072">
    <property type="entry name" value="Response_reg"/>
    <property type="match status" value="1"/>
</dbReference>
<dbReference type="Gene3D" id="3.40.50.2300">
    <property type="match status" value="1"/>
</dbReference>
<sequence length="346" mass="39891">MAKYNVLFVDDEINILNSINRITISEKFNTLTAISGEEALIEFSEKEIAVIVTDMKMPKMNGLELLEKVKEISPDTIRIVLSGYAQISQVIATVNRVGVFKYITKPWNNEEEFLPAIYQGLEYYDLIKQNEIFKTRLEQKNKAYTKILDANNKITQNAKLDVEAIKEVSKRIFNLKYKLLEYYKSKVINTEAFDSFLSGIDEVYFKYLDTLPSVKEEFKVDVLKEDLIQIGEGKIRTVFDGEIEKVKFFGNKKVLLVIIESILKVFARNTTWENIIVNLTVVNKFAVNFLLINKEDAKGIFTGSQFKLVFNVLNDICNFFGGKLAVDNERFLVKFNTSIEIHEQEC</sequence>
<protein>
    <recommendedName>
        <fullName evidence="1">Stage 0 sporulation protein A homolog</fullName>
    </recommendedName>
</protein>
<gene>
    <name evidence="4" type="primary">rssB_3</name>
    <name evidence="4" type="ORF">CROST_006270</name>
</gene>
<dbReference type="EMBL" id="CP096983">
    <property type="protein sequence ID" value="URZ09919.1"/>
    <property type="molecule type" value="Genomic_DNA"/>
</dbReference>
<dbReference type="AlphaFoldDB" id="A0A1S8MAP9"/>
<keyword evidence="5" id="KW-1185">Reference proteome</keyword>
<organism evidence="4 5">
    <name type="scientific">Clostridium felsineum</name>
    <dbReference type="NCBI Taxonomy" id="36839"/>
    <lineage>
        <taxon>Bacteria</taxon>
        <taxon>Bacillati</taxon>
        <taxon>Bacillota</taxon>
        <taxon>Clostridia</taxon>
        <taxon>Eubacteriales</taxon>
        <taxon>Clostridiaceae</taxon>
        <taxon>Clostridium</taxon>
    </lineage>
</organism>
<evidence type="ECO:0000256" key="1">
    <source>
        <dbReference type="ARBA" id="ARBA00018672"/>
    </source>
</evidence>
<dbReference type="PANTHER" id="PTHR44591:SF19">
    <property type="entry name" value="TWO-COMPONENT RESPONSE REGULATOR-RELATED"/>
    <property type="match status" value="1"/>
</dbReference>